<proteinExistence type="predicted"/>
<dbReference type="GeneID" id="56085027"/>
<gene>
    <name evidence="2" type="ORF">HZS54_20520</name>
</gene>
<dbReference type="CDD" id="cd00761">
    <property type="entry name" value="Glyco_tranf_GTA_type"/>
    <property type="match status" value="1"/>
</dbReference>
<organism evidence="2 3">
    <name type="scientific">Halosimplex pelagicum</name>
    <dbReference type="NCBI Taxonomy" id="869886"/>
    <lineage>
        <taxon>Archaea</taxon>
        <taxon>Methanobacteriati</taxon>
        <taxon>Methanobacteriota</taxon>
        <taxon>Stenosarchaea group</taxon>
        <taxon>Halobacteria</taxon>
        <taxon>Halobacteriales</taxon>
        <taxon>Haloarculaceae</taxon>
        <taxon>Halosimplex</taxon>
    </lineage>
</organism>
<protein>
    <submittedName>
        <fullName evidence="2">Glycosyltransferase family 2 protein</fullName>
    </submittedName>
</protein>
<keyword evidence="3" id="KW-1185">Reference proteome</keyword>
<feature type="domain" description="Glycosyltransferase 2-like" evidence="1">
    <location>
        <begin position="11"/>
        <end position="174"/>
    </location>
</feature>
<keyword evidence="2" id="KW-0808">Transferase</keyword>
<dbReference type="Proteomes" id="UP000509346">
    <property type="component" value="Chromosome"/>
</dbReference>
<dbReference type="InterPro" id="IPR029044">
    <property type="entry name" value="Nucleotide-diphossugar_trans"/>
</dbReference>
<dbReference type="SUPFAM" id="SSF53448">
    <property type="entry name" value="Nucleotide-diphospho-sugar transferases"/>
    <property type="match status" value="1"/>
</dbReference>
<accession>A0A7D5P945</accession>
<reference evidence="2 3" key="1">
    <citation type="submission" date="2020-07" db="EMBL/GenBank/DDBJ databases">
        <title>Halosimplex litoreum sp. nov. and Halosimplex rubrum sp. nov., isolated from different salt environments.</title>
        <authorList>
            <person name="Cui H."/>
        </authorList>
    </citation>
    <scope>NUCLEOTIDE SEQUENCE [LARGE SCALE GENOMIC DNA]</scope>
    <source>
        <strain evidence="2 3">R2</strain>
    </source>
</reference>
<dbReference type="KEGG" id="hpel:HZS54_20520"/>
<dbReference type="EMBL" id="CP058909">
    <property type="protein sequence ID" value="QLH83866.1"/>
    <property type="molecule type" value="Genomic_DNA"/>
</dbReference>
<evidence type="ECO:0000313" key="3">
    <source>
        <dbReference type="Proteomes" id="UP000509346"/>
    </source>
</evidence>
<dbReference type="Pfam" id="PF00535">
    <property type="entry name" value="Glycos_transf_2"/>
    <property type="match status" value="1"/>
</dbReference>
<sequence>MIADESVALGVPVYERTEKLRNLLESAESVPIDTIYVADNGHIDERRELYDTDFEFDLVAIDVEYDSGLGNCRRSIVDRLDEDYLVIADSDHTVPENVTTLVDQLRARPEFGGVCGLLFEHDGLRGTCHDLYERGDILVRDIRGKEADLVAGQPLVEFDFLQNVAAFRRECVEEYAWDPQLQQGKPHLDFYVGHKRRTDWRFGCCPAVQFPHYPGGGSSYTANRNKRERLMDAREYFLDKWRYRQIVYGQLEWLETQDRLPSDGRVAELLAKRAITRLPVELQARVTDARQFVRKLQGRPPL</sequence>
<dbReference type="AlphaFoldDB" id="A0A7D5P945"/>
<dbReference type="RefSeq" id="WP_179918922.1">
    <property type="nucleotide sequence ID" value="NZ_CP058909.1"/>
</dbReference>
<dbReference type="GO" id="GO:0016740">
    <property type="term" value="F:transferase activity"/>
    <property type="evidence" value="ECO:0007669"/>
    <property type="project" value="UniProtKB-KW"/>
</dbReference>
<evidence type="ECO:0000259" key="1">
    <source>
        <dbReference type="Pfam" id="PF00535"/>
    </source>
</evidence>
<dbReference type="InterPro" id="IPR001173">
    <property type="entry name" value="Glyco_trans_2-like"/>
</dbReference>
<name>A0A7D5P945_9EURY</name>
<dbReference type="OrthoDB" id="46222at2157"/>
<evidence type="ECO:0000313" key="2">
    <source>
        <dbReference type="EMBL" id="QLH83866.1"/>
    </source>
</evidence>
<dbReference type="Gene3D" id="3.90.550.10">
    <property type="entry name" value="Spore Coat Polysaccharide Biosynthesis Protein SpsA, Chain A"/>
    <property type="match status" value="1"/>
</dbReference>